<dbReference type="Proteomes" id="UP000321436">
    <property type="component" value="Unassembled WGS sequence"/>
</dbReference>
<sequence>MLNSLAFMALNKRIWLYGFVILEDEVHLLWEKQPDWKARNVRQMLLKFTAQQIKHRLRDNRSKELDQYKCHRHDRQFQFWEPASFTVDVPDRSTAAEKLTQMHEAPFTSGICPPGSPYPYSSAAFYHSGEDPHRIMTHYHQYFPP</sequence>
<dbReference type="EMBL" id="BKAU01000001">
    <property type="protein sequence ID" value="GEP95265.1"/>
    <property type="molecule type" value="Genomic_DNA"/>
</dbReference>
<evidence type="ECO:0008006" key="3">
    <source>
        <dbReference type="Google" id="ProtNLM"/>
    </source>
</evidence>
<reference evidence="1 2" key="1">
    <citation type="submission" date="2019-07" db="EMBL/GenBank/DDBJ databases">
        <title>Whole genome shotgun sequence of Chitinophaga cymbidii NBRC 109752.</title>
        <authorList>
            <person name="Hosoyama A."/>
            <person name="Uohara A."/>
            <person name="Ohji S."/>
            <person name="Ichikawa N."/>
        </authorList>
    </citation>
    <scope>NUCLEOTIDE SEQUENCE [LARGE SCALE GENOMIC DNA]</scope>
    <source>
        <strain evidence="1 2">NBRC 109752</strain>
    </source>
</reference>
<dbReference type="SUPFAM" id="SSF143422">
    <property type="entry name" value="Transposase IS200-like"/>
    <property type="match status" value="1"/>
</dbReference>
<gene>
    <name evidence="1" type="ORF">CCY01nite_15250</name>
</gene>
<evidence type="ECO:0000313" key="2">
    <source>
        <dbReference type="Proteomes" id="UP000321436"/>
    </source>
</evidence>
<dbReference type="AlphaFoldDB" id="A0A512RHU7"/>
<dbReference type="InterPro" id="IPR036515">
    <property type="entry name" value="Transposase_17_sf"/>
</dbReference>
<organism evidence="1 2">
    <name type="scientific">Chitinophaga cymbidii</name>
    <dbReference type="NCBI Taxonomy" id="1096750"/>
    <lineage>
        <taxon>Bacteria</taxon>
        <taxon>Pseudomonadati</taxon>
        <taxon>Bacteroidota</taxon>
        <taxon>Chitinophagia</taxon>
        <taxon>Chitinophagales</taxon>
        <taxon>Chitinophagaceae</taxon>
        <taxon>Chitinophaga</taxon>
    </lineage>
</organism>
<proteinExistence type="predicted"/>
<name>A0A512RHU7_9BACT</name>
<protein>
    <recommendedName>
        <fullName evidence="3">Transposase IS200-like domain-containing protein</fullName>
    </recommendedName>
</protein>
<dbReference type="GO" id="GO:0004803">
    <property type="term" value="F:transposase activity"/>
    <property type="evidence" value="ECO:0007669"/>
    <property type="project" value="InterPro"/>
</dbReference>
<keyword evidence="2" id="KW-1185">Reference proteome</keyword>
<evidence type="ECO:0000313" key="1">
    <source>
        <dbReference type="EMBL" id="GEP95265.1"/>
    </source>
</evidence>
<dbReference type="Gene3D" id="3.30.70.1290">
    <property type="entry name" value="Transposase IS200-like"/>
    <property type="match status" value="1"/>
</dbReference>
<accession>A0A512RHU7</accession>
<comment type="caution">
    <text evidence="1">The sequence shown here is derived from an EMBL/GenBank/DDBJ whole genome shotgun (WGS) entry which is preliminary data.</text>
</comment>
<dbReference type="GO" id="GO:0006313">
    <property type="term" value="P:DNA transposition"/>
    <property type="evidence" value="ECO:0007669"/>
    <property type="project" value="InterPro"/>
</dbReference>
<dbReference type="GO" id="GO:0003677">
    <property type="term" value="F:DNA binding"/>
    <property type="evidence" value="ECO:0007669"/>
    <property type="project" value="InterPro"/>
</dbReference>